<gene>
    <name evidence="1" type="ORF">BDN72DRAFT_846338</name>
</gene>
<evidence type="ECO:0000313" key="1">
    <source>
        <dbReference type="EMBL" id="TFK64717.1"/>
    </source>
</evidence>
<reference evidence="1 2" key="1">
    <citation type="journal article" date="2019" name="Nat. Ecol. Evol.">
        <title>Megaphylogeny resolves global patterns of mushroom evolution.</title>
        <authorList>
            <person name="Varga T."/>
            <person name="Krizsan K."/>
            <person name="Foldi C."/>
            <person name="Dima B."/>
            <person name="Sanchez-Garcia M."/>
            <person name="Sanchez-Ramirez S."/>
            <person name="Szollosi G.J."/>
            <person name="Szarkandi J.G."/>
            <person name="Papp V."/>
            <person name="Albert L."/>
            <person name="Andreopoulos W."/>
            <person name="Angelini C."/>
            <person name="Antonin V."/>
            <person name="Barry K.W."/>
            <person name="Bougher N.L."/>
            <person name="Buchanan P."/>
            <person name="Buyck B."/>
            <person name="Bense V."/>
            <person name="Catcheside P."/>
            <person name="Chovatia M."/>
            <person name="Cooper J."/>
            <person name="Damon W."/>
            <person name="Desjardin D."/>
            <person name="Finy P."/>
            <person name="Geml J."/>
            <person name="Haridas S."/>
            <person name="Hughes K."/>
            <person name="Justo A."/>
            <person name="Karasinski D."/>
            <person name="Kautmanova I."/>
            <person name="Kiss B."/>
            <person name="Kocsube S."/>
            <person name="Kotiranta H."/>
            <person name="LaButti K.M."/>
            <person name="Lechner B.E."/>
            <person name="Liimatainen K."/>
            <person name="Lipzen A."/>
            <person name="Lukacs Z."/>
            <person name="Mihaltcheva S."/>
            <person name="Morgado L.N."/>
            <person name="Niskanen T."/>
            <person name="Noordeloos M.E."/>
            <person name="Ohm R.A."/>
            <person name="Ortiz-Santana B."/>
            <person name="Ovrebo C."/>
            <person name="Racz N."/>
            <person name="Riley R."/>
            <person name="Savchenko A."/>
            <person name="Shiryaev A."/>
            <person name="Soop K."/>
            <person name="Spirin V."/>
            <person name="Szebenyi C."/>
            <person name="Tomsovsky M."/>
            <person name="Tulloss R.E."/>
            <person name="Uehling J."/>
            <person name="Grigoriev I.V."/>
            <person name="Vagvolgyi C."/>
            <person name="Papp T."/>
            <person name="Martin F.M."/>
            <person name="Miettinen O."/>
            <person name="Hibbett D.S."/>
            <person name="Nagy L.G."/>
        </authorList>
    </citation>
    <scope>NUCLEOTIDE SEQUENCE [LARGE SCALE GENOMIC DNA]</scope>
    <source>
        <strain evidence="1 2">NL-1719</strain>
    </source>
</reference>
<evidence type="ECO:0000313" key="2">
    <source>
        <dbReference type="Proteomes" id="UP000308600"/>
    </source>
</evidence>
<proteinExistence type="predicted"/>
<name>A0ACD3AIN5_9AGAR</name>
<dbReference type="Proteomes" id="UP000308600">
    <property type="component" value="Unassembled WGS sequence"/>
</dbReference>
<dbReference type="EMBL" id="ML208464">
    <property type="protein sequence ID" value="TFK64717.1"/>
    <property type="molecule type" value="Genomic_DNA"/>
</dbReference>
<protein>
    <submittedName>
        <fullName evidence="1">Uncharacterized protein</fullName>
    </submittedName>
</protein>
<feature type="non-terminal residue" evidence="1">
    <location>
        <position position="1"/>
    </location>
</feature>
<accession>A0ACD3AIN5</accession>
<keyword evidence="2" id="KW-1185">Reference proteome</keyword>
<sequence length="66" mass="7858">MKNDDLRDKRQVVTAEIGGEMEIGKISGPRRFRMVGLKGEWQEYSRRDRKELWMASDIKMKMEPKD</sequence>
<organism evidence="1 2">
    <name type="scientific">Pluteus cervinus</name>
    <dbReference type="NCBI Taxonomy" id="181527"/>
    <lineage>
        <taxon>Eukaryota</taxon>
        <taxon>Fungi</taxon>
        <taxon>Dikarya</taxon>
        <taxon>Basidiomycota</taxon>
        <taxon>Agaricomycotina</taxon>
        <taxon>Agaricomycetes</taxon>
        <taxon>Agaricomycetidae</taxon>
        <taxon>Agaricales</taxon>
        <taxon>Pluteineae</taxon>
        <taxon>Pluteaceae</taxon>
        <taxon>Pluteus</taxon>
    </lineage>
</organism>